<evidence type="ECO:0000313" key="2">
    <source>
        <dbReference type="EMBL" id="CAL1171808.1"/>
    </source>
</evidence>
<dbReference type="Gene3D" id="3.90.1410.10">
    <property type="entry name" value="set domain protein methyltransferase, domain 1"/>
    <property type="match status" value="1"/>
</dbReference>
<reference evidence="2" key="2">
    <citation type="submission" date="2024-04" db="EMBL/GenBank/DDBJ databases">
        <authorList>
            <person name="Chen Y."/>
            <person name="Shah S."/>
            <person name="Dougan E. K."/>
            <person name="Thang M."/>
            <person name="Chan C."/>
        </authorList>
    </citation>
    <scope>NUCLEOTIDE SEQUENCE [LARGE SCALE GENOMIC DNA]</scope>
</reference>
<dbReference type="EMBL" id="CAMXCT010006694">
    <property type="protein sequence ID" value="CAI4018433.1"/>
    <property type="molecule type" value="Genomic_DNA"/>
</dbReference>
<dbReference type="Proteomes" id="UP001152797">
    <property type="component" value="Unassembled WGS sequence"/>
</dbReference>
<name>A0A9P1GP97_9DINO</name>
<dbReference type="AlphaFoldDB" id="A0A9P1GP97"/>
<sequence length="174" mass="19056">MEDLLDAALLSRLVTCQAVDQQRAVAKGPLAQGEPFLALPLSREAQGVPGGHSHPAMRTDWKCWTADTAKACSKLSSYLDADAPDSTWLALHLLLLKQEQGNALQKQLQLLDDSAGLLRWDDTELALLQGSPWMLVAGQGREEIQAEYEELLGNPVALVSNLHFLPGEIWIVYS</sequence>
<proteinExistence type="predicted"/>
<protein>
    <submittedName>
        <fullName evidence="3">Glucuronoxylan glucuronosyltransferase IRX7</fullName>
    </submittedName>
</protein>
<evidence type="ECO:0000313" key="3">
    <source>
        <dbReference type="EMBL" id="CAL4805745.1"/>
    </source>
</evidence>
<dbReference type="EMBL" id="CAMXCT030006694">
    <property type="protein sequence ID" value="CAL4805745.1"/>
    <property type="molecule type" value="Genomic_DNA"/>
</dbReference>
<evidence type="ECO:0000313" key="1">
    <source>
        <dbReference type="EMBL" id="CAI4018433.1"/>
    </source>
</evidence>
<keyword evidence="4" id="KW-1185">Reference proteome</keyword>
<dbReference type="EMBL" id="CAMXCT020006694">
    <property type="protein sequence ID" value="CAL1171808.1"/>
    <property type="molecule type" value="Genomic_DNA"/>
</dbReference>
<reference evidence="1" key="1">
    <citation type="submission" date="2022-10" db="EMBL/GenBank/DDBJ databases">
        <authorList>
            <person name="Chen Y."/>
            <person name="Dougan E. K."/>
            <person name="Chan C."/>
            <person name="Rhodes N."/>
            <person name="Thang M."/>
        </authorList>
    </citation>
    <scope>NUCLEOTIDE SEQUENCE</scope>
</reference>
<accession>A0A9P1GP97</accession>
<evidence type="ECO:0000313" key="4">
    <source>
        <dbReference type="Proteomes" id="UP001152797"/>
    </source>
</evidence>
<comment type="caution">
    <text evidence="1">The sequence shown here is derived from an EMBL/GenBank/DDBJ whole genome shotgun (WGS) entry which is preliminary data.</text>
</comment>
<organism evidence="1">
    <name type="scientific">Cladocopium goreaui</name>
    <dbReference type="NCBI Taxonomy" id="2562237"/>
    <lineage>
        <taxon>Eukaryota</taxon>
        <taxon>Sar</taxon>
        <taxon>Alveolata</taxon>
        <taxon>Dinophyceae</taxon>
        <taxon>Suessiales</taxon>
        <taxon>Symbiodiniaceae</taxon>
        <taxon>Cladocopium</taxon>
    </lineage>
</organism>
<gene>
    <name evidence="1" type="ORF">C1SCF055_LOCUS43000</name>
</gene>